<evidence type="ECO:0000313" key="1">
    <source>
        <dbReference type="EMBL" id="KAJ9660636.1"/>
    </source>
</evidence>
<organism evidence="1 2">
    <name type="scientific">Neophaeococcomyces mojaviensis</name>
    <dbReference type="NCBI Taxonomy" id="3383035"/>
    <lineage>
        <taxon>Eukaryota</taxon>
        <taxon>Fungi</taxon>
        <taxon>Dikarya</taxon>
        <taxon>Ascomycota</taxon>
        <taxon>Pezizomycotina</taxon>
        <taxon>Eurotiomycetes</taxon>
        <taxon>Chaetothyriomycetidae</taxon>
        <taxon>Chaetothyriales</taxon>
        <taxon>Chaetothyriales incertae sedis</taxon>
        <taxon>Neophaeococcomyces</taxon>
    </lineage>
</organism>
<accession>A0ACC3AE47</accession>
<gene>
    <name evidence="1" type="ORF">H2198_002378</name>
</gene>
<dbReference type="Proteomes" id="UP001172386">
    <property type="component" value="Unassembled WGS sequence"/>
</dbReference>
<comment type="caution">
    <text evidence="1">The sequence shown here is derived from an EMBL/GenBank/DDBJ whole genome shotgun (WGS) entry which is preliminary data.</text>
</comment>
<name>A0ACC3AE47_9EURO</name>
<keyword evidence="2" id="KW-1185">Reference proteome</keyword>
<reference evidence="1" key="1">
    <citation type="submission" date="2022-10" db="EMBL/GenBank/DDBJ databases">
        <title>Culturing micro-colonial fungi from biological soil crusts in the Mojave desert and describing Neophaeococcomyces mojavensis, and introducing the new genera and species Taxawa tesnikishii.</title>
        <authorList>
            <person name="Kurbessoian T."/>
            <person name="Stajich J.E."/>
        </authorList>
    </citation>
    <scope>NUCLEOTIDE SEQUENCE</scope>
    <source>
        <strain evidence="1">JES_112</strain>
    </source>
</reference>
<proteinExistence type="predicted"/>
<protein>
    <submittedName>
        <fullName evidence="1">Uncharacterized protein</fullName>
    </submittedName>
</protein>
<dbReference type="EMBL" id="JAPDRQ010000029">
    <property type="protein sequence ID" value="KAJ9660636.1"/>
    <property type="molecule type" value="Genomic_DNA"/>
</dbReference>
<evidence type="ECO:0000313" key="2">
    <source>
        <dbReference type="Proteomes" id="UP001172386"/>
    </source>
</evidence>
<sequence length="355" mass="40684">MPQVDYIDVRIVANGQPLQEYADPTNEDGEDGASVYFVESVAGQRFGIHIKWLPGLKLHSAPYLYCKVQVDDSQIYQYMTQACMNLNHRRGVLAEKLCQDIKSCKFKDDQGIWRSCYFTFGALGITEENVPKDSLTSRRLGKLGRIQVTVFRAKQILRAVPYTYDGKMVEVLDEVPEKMLKGRHIKNNVKYDPSNTITTPPDVEYHSFVPMDGEAGKVTTIEFRYRNREILQHIGCIPRTPSPPPNHALMLERTEEMLRTEKEAKRKMNLEILRLRRELEQQKMRSSESNTTLIYDDLTEDDDEAIALTDRSESETEETVGVKRKRDDDDDDDDLQVMAPSPKKPSVLVDLTSSD</sequence>